<organism evidence="1 2">
    <name type="scientific">Nocardioides lianchengensis</name>
    <dbReference type="NCBI Taxonomy" id="1045774"/>
    <lineage>
        <taxon>Bacteria</taxon>
        <taxon>Bacillati</taxon>
        <taxon>Actinomycetota</taxon>
        <taxon>Actinomycetes</taxon>
        <taxon>Propionibacteriales</taxon>
        <taxon>Nocardioidaceae</taxon>
        <taxon>Nocardioides</taxon>
    </lineage>
</organism>
<dbReference type="Proteomes" id="UP000199034">
    <property type="component" value="Unassembled WGS sequence"/>
</dbReference>
<sequence>MTTTLRRTSVAVLSLALGAAALVGTAPTAHAAAPEGGAFVGTTFDHDGDPTCSLVDTGDGDEVALPSNGVPVKRSYSTTGTVTDSNDPEDVTRLTASVTGTARATTVGGTLGTFEVTSNARATASATQGASSSCIGEAEATAGAVVQFQLTTPGWLTITTATSRGGTAQIAVTSADDGETAHAEISQDVQGTSTRRVYLPVGTFVIYVNHGVTAYTGSDARPSVAASLTTTASFVPAGSATAPAAGAAAPYVALGARGCASRTVAATFPSAKLRSKIATTTFYVNGVRRAVVKGGPTKPVVLGAVPTGAVTVKAVVQLKSTKKKTKKGKKPKTVKGKVLTVSRSYVGCA</sequence>
<dbReference type="STRING" id="1045774.SAMN05421872_10246"/>
<protein>
    <submittedName>
        <fullName evidence="1">Uncharacterized protein</fullName>
    </submittedName>
</protein>
<accession>A0A1G6KYD1</accession>
<evidence type="ECO:0000313" key="2">
    <source>
        <dbReference type="Proteomes" id="UP000199034"/>
    </source>
</evidence>
<dbReference type="RefSeq" id="WP_090850966.1">
    <property type="nucleotide sequence ID" value="NZ_FMZM01000002.1"/>
</dbReference>
<proteinExistence type="predicted"/>
<name>A0A1G6KYD1_9ACTN</name>
<reference evidence="2" key="1">
    <citation type="submission" date="2016-10" db="EMBL/GenBank/DDBJ databases">
        <authorList>
            <person name="Varghese N."/>
            <person name="Submissions S."/>
        </authorList>
    </citation>
    <scope>NUCLEOTIDE SEQUENCE [LARGE SCALE GENOMIC DNA]</scope>
    <source>
        <strain evidence="2">CGMCC 4.6858</strain>
    </source>
</reference>
<evidence type="ECO:0000313" key="1">
    <source>
        <dbReference type="EMBL" id="SDC35923.1"/>
    </source>
</evidence>
<dbReference type="AlphaFoldDB" id="A0A1G6KYD1"/>
<dbReference type="EMBL" id="FMZM01000002">
    <property type="protein sequence ID" value="SDC35923.1"/>
    <property type="molecule type" value="Genomic_DNA"/>
</dbReference>
<dbReference type="PROSITE" id="PS51318">
    <property type="entry name" value="TAT"/>
    <property type="match status" value="1"/>
</dbReference>
<gene>
    <name evidence="1" type="ORF">SAMN05421872_10246</name>
</gene>
<keyword evidence="2" id="KW-1185">Reference proteome</keyword>
<dbReference type="InterPro" id="IPR006311">
    <property type="entry name" value="TAT_signal"/>
</dbReference>